<evidence type="ECO:0000259" key="18">
    <source>
        <dbReference type="Pfam" id="PF01746"/>
    </source>
</evidence>
<evidence type="ECO:0000256" key="7">
    <source>
        <dbReference type="ARBA" id="ARBA00022490"/>
    </source>
</evidence>
<dbReference type="InterPro" id="IPR023148">
    <property type="entry name" value="tRNA_m1G_MeTrfase_C_sf"/>
</dbReference>
<dbReference type="Gene3D" id="3.40.1280.10">
    <property type="match status" value="1"/>
</dbReference>
<evidence type="ECO:0000256" key="12">
    <source>
        <dbReference type="ARBA" id="ARBA00029736"/>
    </source>
</evidence>
<feature type="binding site" evidence="15 16">
    <location>
        <position position="112"/>
    </location>
    <ligand>
        <name>S-adenosyl-L-methionine</name>
        <dbReference type="ChEBI" id="CHEBI:59789"/>
    </ligand>
</feature>
<dbReference type="NCBIfam" id="NF000648">
    <property type="entry name" value="PRK00026.1"/>
    <property type="match status" value="1"/>
</dbReference>
<dbReference type="EC" id="2.1.1.228" evidence="5 15"/>
<evidence type="ECO:0000313" key="19">
    <source>
        <dbReference type="EMBL" id="PJJ42085.1"/>
    </source>
</evidence>
<dbReference type="HAMAP" id="MF_00605">
    <property type="entry name" value="TrmD"/>
    <property type="match status" value="1"/>
</dbReference>
<evidence type="ECO:0000256" key="15">
    <source>
        <dbReference type="HAMAP-Rule" id="MF_00605"/>
    </source>
</evidence>
<comment type="similarity">
    <text evidence="3 15 17">Belongs to the RNA methyltransferase TrmD family.</text>
</comment>
<sequence length="235" mass="26314">MMKIECITIFPEMFAPLEHSIIGRAQKNELFSFNTIYLRNFAVNEYGQVDDSPYGGEPGMVLRPEPLARAIQSTHVKEDGGKVIYLTADGVPLTHKIVSDLSKESHLVLVCGHYKGIDERIREDYVDMEISIGDFVVSGGELPAMLLTDAVVRLLPGALGHKESGDTDSFAQGPLGWPVYTRPEVFEGKSVPEVLLSGHHKRISEWRTAESLKRTKERRPDIYEKLQIDTKFGTQ</sequence>
<dbReference type="Pfam" id="PF01746">
    <property type="entry name" value="tRNA_m1G_MT"/>
    <property type="match status" value="1"/>
</dbReference>
<evidence type="ECO:0000256" key="8">
    <source>
        <dbReference type="ARBA" id="ARBA00022603"/>
    </source>
</evidence>
<dbReference type="PANTHER" id="PTHR46417">
    <property type="entry name" value="TRNA (GUANINE-N(1)-)-METHYLTRANSFERASE"/>
    <property type="match status" value="1"/>
</dbReference>
<evidence type="ECO:0000256" key="17">
    <source>
        <dbReference type="RuleBase" id="RU003464"/>
    </source>
</evidence>
<feature type="domain" description="tRNA methyltransferase TRMD/TRM10-type" evidence="18">
    <location>
        <begin position="2"/>
        <end position="225"/>
    </location>
</feature>
<evidence type="ECO:0000256" key="2">
    <source>
        <dbReference type="ARBA" id="ARBA00004496"/>
    </source>
</evidence>
<dbReference type="GO" id="GO:0002939">
    <property type="term" value="P:tRNA N1-guanine methylation"/>
    <property type="evidence" value="ECO:0007669"/>
    <property type="project" value="TreeGrafter"/>
</dbReference>
<gene>
    <name evidence="15" type="primary">trmD</name>
    <name evidence="19" type="ORF">BGX16_2101</name>
</gene>
<accession>A0A2M9A8N4</accession>
<dbReference type="NCBIfam" id="TIGR00088">
    <property type="entry name" value="trmD"/>
    <property type="match status" value="1"/>
</dbReference>
<evidence type="ECO:0000256" key="1">
    <source>
        <dbReference type="ARBA" id="ARBA00002634"/>
    </source>
</evidence>
<dbReference type="InterPro" id="IPR029028">
    <property type="entry name" value="Alpha/beta_knot_MTases"/>
</dbReference>
<proteinExistence type="inferred from homology"/>
<name>A0A2M9A8N4_9BACT</name>
<dbReference type="Proteomes" id="UP000231134">
    <property type="component" value="Unassembled WGS sequence"/>
</dbReference>
<evidence type="ECO:0000256" key="13">
    <source>
        <dbReference type="ARBA" id="ARBA00033392"/>
    </source>
</evidence>
<dbReference type="PIRSF" id="PIRSF000386">
    <property type="entry name" value="tRNA_mtase"/>
    <property type="match status" value="1"/>
</dbReference>
<keyword evidence="10 15" id="KW-0949">S-adenosyl-L-methionine</keyword>
<reference evidence="19 20" key="1">
    <citation type="submission" date="2017-11" db="EMBL/GenBank/DDBJ databases">
        <title>Animal gut microbial communities from fecal samples from Wisconsin, USA.</title>
        <authorList>
            <person name="Neumann A."/>
        </authorList>
    </citation>
    <scope>NUCLEOTIDE SEQUENCE [LARGE SCALE GENOMIC DNA]</scope>
    <source>
        <strain evidence="19 20">UWS3</strain>
    </source>
</reference>
<evidence type="ECO:0000256" key="5">
    <source>
        <dbReference type="ARBA" id="ARBA00012807"/>
    </source>
</evidence>
<evidence type="ECO:0000256" key="9">
    <source>
        <dbReference type="ARBA" id="ARBA00022679"/>
    </source>
</evidence>
<evidence type="ECO:0000256" key="14">
    <source>
        <dbReference type="ARBA" id="ARBA00047783"/>
    </source>
</evidence>
<keyword evidence="9 15" id="KW-0808">Transferase</keyword>
<evidence type="ECO:0000256" key="10">
    <source>
        <dbReference type="ARBA" id="ARBA00022691"/>
    </source>
</evidence>
<dbReference type="AlphaFoldDB" id="A0A2M9A8N4"/>
<comment type="catalytic activity">
    <reaction evidence="14 15 17">
        <text>guanosine(37) in tRNA + S-adenosyl-L-methionine = N(1)-methylguanosine(37) in tRNA + S-adenosyl-L-homocysteine + H(+)</text>
        <dbReference type="Rhea" id="RHEA:36899"/>
        <dbReference type="Rhea" id="RHEA-COMP:10145"/>
        <dbReference type="Rhea" id="RHEA-COMP:10147"/>
        <dbReference type="ChEBI" id="CHEBI:15378"/>
        <dbReference type="ChEBI" id="CHEBI:57856"/>
        <dbReference type="ChEBI" id="CHEBI:59789"/>
        <dbReference type="ChEBI" id="CHEBI:73542"/>
        <dbReference type="ChEBI" id="CHEBI:74269"/>
        <dbReference type="EC" id="2.1.1.228"/>
    </reaction>
</comment>
<evidence type="ECO:0000256" key="4">
    <source>
        <dbReference type="ARBA" id="ARBA00011738"/>
    </source>
</evidence>
<evidence type="ECO:0000313" key="20">
    <source>
        <dbReference type="Proteomes" id="UP000231134"/>
    </source>
</evidence>
<dbReference type="FunFam" id="3.40.1280.10:FF:000001">
    <property type="entry name" value="tRNA (guanine-N(1)-)-methyltransferase"/>
    <property type="match status" value="1"/>
</dbReference>
<dbReference type="EMBL" id="PGEX01000001">
    <property type="protein sequence ID" value="PJJ42085.1"/>
    <property type="molecule type" value="Genomic_DNA"/>
</dbReference>
<organism evidence="19 20">
    <name type="scientific">Hallerella succinigenes</name>
    <dbReference type="NCBI Taxonomy" id="1896222"/>
    <lineage>
        <taxon>Bacteria</taxon>
        <taxon>Pseudomonadati</taxon>
        <taxon>Fibrobacterota</taxon>
        <taxon>Fibrobacteria</taxon>
        <taxon>Fibrobacterales</taxon>
        <taxon>Fibrobacteraceae</taxon>
        <taxon>Hallerella</taxon>
    </lineage>
</organism>
<evidence type="ECO:0000256" key="3">
    <source>
        <dbReference type="ARBA" id="ARBA00007630"/>
    </source>
</evidence>
<keyword evidence="11 15" id="KW-0819">tRNA processing</keyword>
<keyword evidence="8 15" id="KW-0489">Methyltransferase</keyword>
<dbReference type="GO" id="GO:0005829">
    <property type="term" value="C:cytosol"/>
    <property type="evidence" value="ECO:0007669"/>
    <property type="project" value="TreeGrafter"/>
</dbReference>
<keyword evidence="7 15" id="KW-0963">Cytoplasm</keyword>
<comment type="function">
    <text evidence="1 15 17">Specifically methylates guanosine-37 in various tRNAs.</text>
</comment>
<protein>
    <recommendedName>
        <fullName evidence="6 15">tRNA (guanine-N(1)-)-methyltransferase</fullName>
        <ecNumber evidence="5 15">2.1.1.228</ecNumber>
    </recommendedName>
    <alternativeName>
        <fullName evidence="12 15">M1G-methyltransferase</fullName>
    </alternativeName>
    <alternativeName>
        <fullName evidence="13 15">tRNA [GM37] methyltransferase</fullName>
    </alternativeName>
</protein>
<evidence type="ECO:0000256" key="6">
    <source>
        <dbReference type="ARBA" id="ARBA00014679"/>
    </source>
</evidence>
<evidence type="ECO:0000256" key="16">
    <source>
        <dbReference type="PIRSR" id="PIRSR000386-1"/>
    </source>
</evidence>
<dbReference type="SUPFAM" id="SSF75217">
    <property type="entry name" value="alpha/beta knot"/>
    <property type="match status" value="1"/>
</dbReference>
<comment type="subcellular location">
    <subcellularLocation>
        <location evidence="2 15 17">Cytoplasm</location>
    </subcellularLocation>
</comment>
<keyword evidence="20" id="KW-1185">Reference proteome</keyword>
<dbReference type="InterPro" id="IPR002649">
    <property type="entry name" value="tRNA_m1G_MeTrfase_TrmD"/>
</dbReference>
<dbReference type="InterPro" id="IPR029026">
    <property type="entry name" value="tRNA_m1G_MTases_N"/>
</dbReference>
<dbReference type="RefSeq" id="WP_241899534.1">
    <property type="nucleotide sequence ID" value="NZ_JAQXKX010000036.1"/>
</dbReference>
<dbReference type="Gene3D" id="1.10.1270.20">
    <property type="entry name" value="tRNA(m1g37)methyltransferase, domain 2"/>
    <property type="match status" value="1"/>
</dbReference>
<dbReference type="InterPro" id="IPR016009">
    <property type="entry name" value="tRNA_MeTrfase_TRMD/TRM10"/>
</dbReference>
<dbReference type="CDD" id="cd18080">
    <property type="entry name" value="TrmD-like"/>
    <property type="match status" value="1"/>
</dbReference>
<comment type="caution">
    <text evidence="19">The sequence shown here is derived from an EMBL/GenBank/DDBJ whole genome shotgun (WGS) entry which is preliminary data.</text>
</comment>
<feature type="binding site" evidence="15 16">
    <location>
        <begin position="132"/>
        <end position="137"/>
    </location>
    <ligand>
        <name>S-adenosyl-L-methionine</name>
        <dbReference type="ChEBI" id="CHEBI:59789"/>
    </ligand>
</feature>
<comment type="subunit">
    <text evidence="4 15 17">Homodimer.</text>
</comment>
<dbReference type="PANTHER" id="PTHR46417:SF1">
    <property type="entry name" value="TRNA (GUANINE-N(1)-)-METHYLTRANSFERASE"/>
    <property type="match status" value="1"/>
</dbReference>
<dbReference type="GO" id="GO:0052906">
    <property type="term" value="F:tRNA (guanine(37)-N1)-methyltransferase activity"/>
    <property type="evidence" value="ECO:0007669"/>
    <property type="project" value="UniProtKB-UniRule"/>
</dbReference>
<evidence type="ECO:0000256" key="11">
    <source>
        <dbReference type="ARBA" id="ARBA00022694"/>
    </source>
</evidence>